<protein>
    <submittedName>
        <fullName evidence="1">Uncharacterized protein</fullName>
    </submittedName>
</protein>
<evidence type="ECO:0000313" key="1">
    <source>
        <dbReference type="EMBL" id="MPN44580.1"/>
    </source>
</evidence>
<dbReference type="AlphaFoldDB" id="A0A645I087"/>
<sequence length="138" mass="15978">MFCKPSNPIRLKQRRAIIDPAIGAVSQIGEMQMQVQPRCVVLYRERDKTQTCCLSGMQRLPVISELHLEIRCMACITRRLNSFQHVNERKCRMPPDCRPPLFDPLHHLGKRWVIRKLAPHGYLVLEPTEHPVSSHGFS</sequence>
<organism evidence="1">
    <name type="scientific">bioreactor metagenome</name>
    <dbReference type="NCBI Taxonomy" id="1076179"/>
    <lineage>
        <taxon>unclassified sequences</taxon>
        <taxon>metagenomes</taxon>
        <taxon>ecological metagenomes</taxon>
    </lineage>
</organism>
<proteinExistence type="predicted"/>
<comment type="caution">
    <text evidence="1">The sequence shown here is derived from an EMBL/GenBank/DDBJ whole genome shotgun (WGS) entry which is preliminary data.</text>
</comment>
<gene>
    <name evidence="1" type="ORF">SDC9_192145</name>
</gene>
<accession>A0A645I087</accession>
<dbReference type="EMBL" id="VSSQ01103808">
    <property type="protein sequence ID" value="MPN44580.1"/>
    <property type="molecule type" value="Genomic_DNA"/>
</dbReference>
<name>A0A645I087_9ZZZZ</name>
<reference evidence="1" key="1">
    <citation type="submission" date="2019-08" db="EMBL/GenBank/DDBJ databases">
        <authorList>
            <person name="Kucharzyk K."/>
            <person name="Murdoch R.W."/>
            <person name="Higgins S."/>
            <person name="Loffler F."/>
        </authorList>
    </citation>
    <scope>NUCLEOTIDE SEQUENCE</scope>
</reference>